<gene>
    <name evidence="1" type="ORF">L203_101462</name>
</gene>
<reference evidence="1" key="1">
    <citation type="submission" date="2016-06" db="EMBL/GenBank/DDBJ databases">
        <authorList>
            <person name="Cuomo C."/>
            <person name="Litvintseva A."/>
            <person name="Heitman J."/>
            <person name="Chen Y."/>
            <person name="Sun S."/>
            <person name="Springer D."/>
            <person name="Dromer F."/>
            <person name="Young S."/>
            <person name="Zeng Q."/>
            <person name="Chapman S."/>
            <person name="Gujja S."/>
            <person name="Saif S."/>
            <person name="Birren B."/>
        </authorList>
    </citation>
    <scope>NUCLEOTIDE SEQUENCE</scope>
    <source>
        <strain evidence="1">CBS 7841</strain>
    </source>
</reference>
<dbReference type="Proteomes" id="UP000094043">
    <property type="component" value="Chromosome 2"/>
</dbReference>
<proteinExistence type="predicted"/>
<sequence>MAHTYALSSFSYSIPILHAAAHPSSTVIGLFLSSSTTTNERIVDDAIPLLHLYTSLSPMMEAALSLAEAYAKGKGKSISGIYVAREEGEGLGRAGERILASIRKRFDGAFALSLDNDKLAAGQFAYVLFPSSPESSSQVSPSLPSFTLISPTIPTELLKVIREDRLHRGVRDFDDHLDDSSCDWLENATVKRDLQKLIS</sequence>
<dbReference type="PANTHER" id="PTHR12941">
    <property type="entry name" value="ER MEMBRANE PROTEIN COMPLEX"/>
    <property type="match status" value="1"/>
</dbReference>
<dbReference type="GO" id="GO:0072546">
    <property type="term" value="C:EMC complex"/>
    <property type="evidence" value="ECO:0007669"/>
    <property type="project" value="InterPro"/>
</dbReference>
<accession>A0A1E3ITI4</accession>
<dbReference type="VEuPathDB" id="FungiDB:L203_01178"/>
<evidence type="ECO:0000313" key="2">
    <source>
        <dbReference type="Proteomes" id="UP000094043"/>
    </source>
</evidence>
<dbReference type="KEGG" id="cdep:91085675"/>
<reference evidence="1" key="2">
    <citation type="journal article" date="2022" name="Elife">
        <title>Obligate sexual reproduction of a homothallic fungus closely related to the Cryptococcus pathogenic species complex.</title>
        <authorList>
            <person name="Passer A.R."/>
            <person name="Clancey S.A."/>
            <person name="Shea T."/>
            <person name="David-Palma M."/>
            <person name="Averette A.F."/>
            <person name="Boekhout T."/>
            <person name="Porcel B.M."/>
            <person name="Nowrousian M."/>
            <person name="Cuomo C.A."/>
            <person name="Sun S."/>
            <person name="Heitman J."/>
            <person name="Coelho M.A."/>
        </authorList>
    </citation>
    <scope>NUCLEOTIDE SEQUENCE</scope>
    <source>
        <strain evidence="1">CBS 7841</strain>
    </source>
</reference>
<dbReference type="PANTHER" id="PTHR12941:SF10">
    <property type="entry name" value="ER MEMBRANE PROTEIN COMPLEX SUBUNIT 8_9 HOMOLOG"/>
    <property type="match status" value="1"/>
</dbReference>
<dbReference type="OrthoDB" id="194468at2759"/>
<dbReference type="AlphaFoldDB" id="A0A1E3ITI4"/>
<dbReference type="Pfam" id="PF03665">
    <property type="entry name" value="UPF0172"/>
    <property type="match status" value="1"/>
</dbReference>
<name>A0A1E3ITI4_9TREE</name>
<evidence type="ECO:0000313" key="1">
    <source>
        <dbReference type="EMBL" id="WVN86299.1"/>
    </source>
</evidence>
<reference evidence="1" key="3">
    <citation type="submission" date="2024-01" db="EMBL/GenBank/DDBJ databases">
        <authorList>
            <person name="Coelho M.A."/>
            <person name="David-Palma M."/>
            <person name="Shea T."/>
            <person name="Sun S."/>
            <person name="Cuomo C.A."/>
            <person name="Heitman J."/>
        </authorList>
    </citation>
    <scope>NUCLEOTIDE SEQUENCE</scope>
    <source>
        <strain evidence="1">CBS 7841</strain>
    </source>
</reference>
<dbReference type="RefSeq" id="XP_066066999.1">
    <property type="nucleotide sequence ID" value="XM_066210902.1"/>
</dbReference>
<keyword evidence="2" id="KW-1185">Reference proteome</keyword>
<dbReference type="InterPro" id="IPR005366">
    <property type="entry name" value="EMC8/9"/>
</dbReference>
<protein>
    <submittedName>
        <fullName evidence="1">Uncharacterized protein</fullName>
    </submittedName>
</protein>
<dbReference type="GeneID" id="91085675"/>
<organism evidence="1 2">
    <name type="scientific">Cryptococcus depauperatus CBS 7841</name>
    <dbReference type="NCBI Taxonomy" id="1295531"/>
    <lineage>
        <taxon>Eukaryota</taxon>
        <taxon>Fungi</taxon>
        <taxon>Dikarya</taxon>
        <taxon>Basidiomycota</taxon>
        <taxon>Agaricomycotina</taxon>
        <taxon>Tremellomycetes</taxon>
        <taxon>Tremellales</taxon>
        <taxon>Cryptococcaceae</taxon>
        <taxon>Cryptococcus</taxon>
    </lineage>
</organism>
<dbReference type="EMBL" id="CP143785">
    <property type="protein sequence ID" value="WVN86299.1"/>
    <property type="molecule type" value="Genomic_DNA"/>
</dbReference>